<dbReference type="EMBL" id="WJQU01000001">
    <property type="protein sequence ID" value="KAJ6645980.1"/>
    <property type="molecule type" value="Genomic_DNA"/>
</dbReference>
<evidence type="ECO:0000313" key="8">
    <source>
        <dbReference type="Proteomes" id="UP001151699"/>
    </source>
</evidence>
<comment type="similarity">
    <text evidence="1">Belongs to the TRAFAC class TrmE-Era-EngA-EngB-Septin-like GTPase superfamily. Era GTPase family.</text>
</comment>
<sequence>MSKLVNFIYWLRIFNALSEQKITMKKSAIFVIFNQSRHFSNVCRGLRTRPLEKLESKPNENEKVVKIAVIGPPNAGKSTFINKLLNHRICATSPKVHTTRTFAKAIGIRNNSQVILFDTPGLVTEKEMKKFNLSHEFVSACRHSIQHSDLIAVIHDVSKSWTRNHLHSTVLNTLKEYTNIPSILVLNKVDLIKSKRILLDVTKSLTQNTLLPKGFRRPKDLSKEEHQVKNDNEEVVGWPHFSNVFMVSSADGDGMSEVMKYILRHGKTKKWEYEKNEYTDLPPEELIVQSVRARLLEALPQEMPYLLKCEIEYFSEEKGHVFTSVLVTCPTERIEHLVCGTEKERIKHITELATSDLVQTFQKPVSLTVSLNSQRKKIK</sequence>
<feature type="domain" description="G" evidence="6">
    <location>
        <begin position="66"/>
        <end position="188"/>
    </location>
</feature>
<protein>
    <recommendedName>
        <fullName evidence="2">GTPase Era, mitochondrial</fullName>
    </recommendedName>
    <alternativeName>
        <fullName evidence="5">ERA-like protein 1</fullName>
    </alternativeName>
</protein>
<dbReference type="InterPro" id="IPR005662">
    <property type="entry name" value="GTPase_Era-like"/>
</dbReference>
<dbReference type="InterPro" id="IPR027417">
    <property type="entry name" value="P-loop_NTPase"/>
</dbReference>
<evidence type="ECO:0000313" key="7">
    <source>
        <dbReference type="EMBL" id="KAJ6645980.1"/>
    </source>
</evidence>
<dbReference type="Pfam" id="PF01926">
    <property type="entry name" value="MMR_HSR1"/>
    <property type="match status" value="1"/>
</dbReference>
<dbReference type="CDD" id="cd04163">
    <property type="entry name" value="Era"/>
    <property type="match status" value="1"/>
</dbReference>
<organism evidence="7 8">
    <name type="scientific">Pseudolycoriella hygida</name>
    <dbReference type="NCBI Taxonomy" id="35572"/>
    <lineage>
        <taxon>Eukaryota</taxon>
        <taxon>Metazoa</taxon>
        <taxon>Ecdysozoa</taxon>
        <taxon>Arthropoda</taxon>
        <taxon>Hexapoda</taxon>
        <taxon>Insecta</taxon>
        <taxon>Pterygota</taxon>
        <taxon>Neoptera</taxon>
        <taxon>Endopterygota</taxon>
        <taxon>Diptera</taxon>
        <taxon>Nematocera</taxon>
        <taxon>Sciaroidea</taxon>
        <taxon>Sciaridae</taxon>
        <taxon>Pseudolycoriella</taxon>
    </lineage>
</organism>
<dbReference type="InterPro" id="IPR015946">
    <property type="entry name" value="KH_dom-like_a/b"/>
</dbReference>
<dbReference type="FunFam" id="3.40.50.300:FF:002220">
    <property type="entry name" value="GTPase Era, mitochondrial"/>
    <property type="match status" value="1"/>
</dbReference>
<keyword evidence="3" id="KW-0547">Nucleotide-binding</keyword>
<dbReference type="GO" id="GO:0043024">
    <property type="term" value="F:ribosomal small subunit binding"/>
    <property type="evidence" value="ECO:0007669"/>
    <property type="project" value="TreeGrafter"/>
</dbReference>
<dbReference type="PROSITE" id="PS51419">
    <property type="entry name" value="RAB"/>
    <property type="match status" value="1"/>
</dbReference>
<dbReference type="GO" id="GO:0000028">
    <property type="term" value="P:ribosomal small subunit assembly"/>
    <property type="evidence" value="ECO:0007669"/>
    <property type="project" value="TreeGrafter"/>
</dbReference>
<dbReference type="SUPFAM" id="SSF52540">
    <property type="entry name" value="P-loop containing nucleoside triphosphate hydrolases"/>
    <property type="match status" value="1"/>
</dbReference>
<accession>A0A9Q0S754</accession>
<dbReference type="Proteomes" id="UP001151699">
    <property type="component" value="Chromosome A"/>
</dbReference>
<evidence type="ECO:0000256" key="3">
    <source>
        <dbReference type="ARBA" id="ARBA00022741"/>
    </source>
</evidence>
<dbReference type="InterPro" id="IPR006073">
    <property type="entry name" value="GTP-bd"/>
</dbReference>
<gene>
    <name evidence="7" type="primary">eral1</name>
    <name evidence="7" type="ORF">Bhyg_01189</name>
</gene>
<evidence type="ECO:0000256" key="1">
    <source>
        <dbReference type="ARBA" id="ARBA00007921"/>
    </source>
</evidence>
<reference evidence="7" key="1">
    <citation type="submission" date="2022-07" db="EMBL/GenBank/DDBJ databases">
        <authorList>
            <person name="Trinca V."/>
            <person name="Uliana J.V.C."/>
            <person name="Torres T.T."/>
            <person name="Ward R.J."/>
            <person name="Monesi N."/>
        </authorList>
    </citation>
    <scope>NUCLEOTIDE SEQUENCE</scope>
    <source>
        <strain evidence="7">HSMRA1968</strain>
        <tissue evidence="7">Whole embryos</tissue>
    </source>
</reference>
<dbReference type="GO" id="GO:0005759">
    <property type="term" value="C:mitochondrial matrix"/>
    <property type="evidence" value="ECO:0007669"/>
    <property type="project" value="TreeGrafter"/>
</dbReference>
<dbReference type="Gene3D" id="3.30.300.20">
    <property type="match status" value="1"/>
</dbReference>
<evidence type="ECO:0000259" key="6">
    <source>
        <dbReference type="Pfam" id="PF01926"/>
    </source>
</evidence>
<dbReference type="PANTHER" id="PTHR42698:SF1">
    <property type="entry name" value="GTPASE ERA, MITOCHONDRIAL"/>
    <property type="match status" value="1"/>
</dbReference>
<dbReference type="InterPro" id="IPR030388">
    <property type="entry name" value="G_ERA_dom"/>
</dbReference>
<evidence type="ECO:0000256" key="2">
    <source>
        <dbReference type="ARBA" id="ARBA00019149"/>
    </source>
</evidence>
<dbReference type="InterPro" id="IPR005225">
    <property type="entry name" value="Small_GTP-bd"/>
</dbReference>
<dbReference type="OrthoDB" id="8954335at2759"/>
<dbReference type="GO" id="GO:0005525">
    <property type="term" value="F:GTP binding"/>
    <property type="evidence" value="ECO:0007669"/>
    <property type="project" value="UniProtKB-KW"/>
</dbReference>
<dbReference type="PRINTS" id="PR00449">
    <property type="entry name" value="RASTRNSFRMNG"/>
</dbReference>
<dbReference type="PANTHER" id="PTHR42698">
    <property type="entry name" value="GTPASE ERA"/>
    <property type="match status" value="1"/>
</dbReference>
<evidence type="ECO:0000256" key="4">
    <source>
        <dbReference type="ARBA" id="ARBA00023134"/>
    </source>
</evidence>
<dbReference type="AlphaFoldDB" id="A0A9Q0S754"/>
<dbReference type="Gene3D" id="3.40.50.300">
    <property type="entry name" value="P-loop containing nucleotide triphosphate hydrolases"/>
    <property type="match status" value="1"/>
</dbReference>
<name>A0A9Q0S754_9DIPT</name>
<keyword evidence="8" id="KW-1185">Reference proteome</keyword>
<comment type="caution">
    <text evidence="7">The sequence shown here is derived from an EMBL/GenBank/DDBJ whole genome shotgun (WGS) entry which is preliminary data.</text>
</comment>
<evidence type="ECO:0000256" key="5">
    <source>
        <dbReference type="ARBA" id="ARBA00030975"/>
    </source>
</evidence>
<dbReference type="NCBIfam" id="TIGR00231">
    <property type="entry name" value="small_GTP"/>
    <property type="match status" value="1"/>
</dbReference>
<proteinExistence type="inferred from homology"/>
<dbReference type="GO" id="GO:0019843">
    <property type="term" value="F:rRNA binding"/>
    <property type="evidence" value="ECO:0007669"/>
    <property type="project" value="TreeGrafter"/>
</dbReference>
<keyword evidence="4" id="KW-0342">GTP-binding</keyword>